<evidence type="ECO:0000256" key="3">
    <source>
        <dbReference type="SAM" id="Coils"/>
    </source>
</evidence>
<evidence type="ECO:0000256" key="4">
    <source>
        <dbReference type="SAM" id="MobiDB-lite"/>
    </source>
</evidence>
<dbReference type="InterPro" id="IPR013783">
    <property type="entry name" value="Ig-like_fold"/>
</dbReference>
<evidence type="ECO:0000313" key="10">
    <source>
        <dbReference type="Proteomes" id="UP000078046"/>
    </source>
</evidence>
<dbReference type="OrthoDB" id="545169at2759"/>
<feature type="domain" description="CFAP74 fourth Ig-like" evidence="8">
    <location>
        <begin position="903"/>
        <end position="996"/>
    </location>
</feature>
<dbReference type="InterPro" id="IPR056307">
    <property type="entry name" value="Ig-CFAP74_3rd"/>
</dbReference>
<dbReference type="GO" id="GO:0005737">
    <property type="term" value="C:cytoplasm"/>
    <property type="evidence" value="ECO:0007669"/>
    <property type="project" value="UniProtKB-SubCell"/>
</dbReference>
<dbReference type="PANTHER" id="PTHR22538">
    <property type="entry name" value="CILIA- AND FLAGELLA-ASSOCIATED PROTEIN 74"/>
    <property type="match status" value="1"/>
</dbReference>
<evidence type="ECO:0000313" key="9">
    <source>
        <dbReference type="EMBL" id="OAF71815.1"/>
    </source>
</evidence>
<dbReference type="Pfam" id="PF24798">
    <property type="entry name" value="Ig-CFAP74_4th"/>
    <property type="match status" value="1"/>
</dbReference>
<evidence type="ECO:0000256" key="2">
    <source>
        <dbReference type="ARBA" id="ARBA00022490"/>
    </source>
</evidence>
<feature type="domain" description="CFAP74 third Ig-like" evidence="7">
    <location>
        <begin position="785"/>
        <end position="896"/>
    </location>
</feature>
<keyword evidence="10" id="KW-1185">Reference proteome</keyword>
<name>A0A177BC89_9BILA</name>
<dbReference type="InterPro" id="IPR056310">
    <property type="entry name" value="Ig-CFAP74_4th"/>
</dbReference>
<dbReference type="InterPro" id="IPR031549">
    <property type="entry name" value="ASH"/>
</dbReference>
<keyword evidence="2" id="KW-0963">Cytoplasm</keyword>
<evidence type="ECO:0000259" key="8">
    <source>
        <dbReference type="Pfam" id="PF24798"/>
    </source>
</evidence>
<gene>
    <name evidence="9" type="ORF">A3Q56_00435</name>
</gene>
<accession>A0A177BC89</accession>
<keyword evidence="3" id="KW-0175">Coiled coil</keyword>
<dbReference type="Gene3D" id="2.60.40.10">
    <property type="entry name" value="Immunoglobulins"/>
    <property type="match status" value="4"/>
</dbReference>
<feature type="domain" description="Abnormal spindle-like microcephaly-associated protein ASH" evidence="5">
    <location>
        <begin position="1178"/>
        <end position="1260"/>
    </location>
</feature>
<dbReference type="PANTHER" id="PTHR22538:SF0">
    <property type="entry name" value="CILIA- AND FLAGELLA-ASSOCIATED PROTEIN 74"/>
    <property type="match status" value="1"/>
</dbReference>
<feature type="region of interest" description="Disordered" evidence="4">
    <location>
        <begin position="693"/>
        <end position="715"/>
    </location>
</feature>
<protein>
    <submittedName>
        <fullName evidence="9">Uncharacterized protein</fullName>
    </submittedName>
</protein>
<dbReference type="Proteomes" id="UP000078046">
    <property type="component" value="Unassembled WGS sequence"/>
</dbReference>
<evidence type="ECO:0000259" key="5">
    <source>
        <dbReference type="Pfam" id="PF15780"/>
    </source>
</evidence>
<evidence type="ECO:0000259" key="6">
    <source>
        <dbReference type="Pfam" id="PF24770"/>
    </source>
</evidence>
<organism evidence="9 10">
    <name type="scientific">Intoshia linei</name>
    <dbReference type="NCBI Taxonomy" id="1819745"/>
    <lineage>
        <taxon>Eukaryota</taxon>
        <taxon>Metazoa</taxon>
        <taxon>Spiralia</taxon>
        <taxon>Lophotrochozoa</taxon>
        <taxon>Mesozoa</taxon>
        <taxon>Orthonectida</taxon>
        <taxon>Rhopaluridae</taxon>
        <taxon>Intoshia</taxon>
    </lineage>
</organism>
<sequence length="1569" mass="180666">MTIGINTSDNSDNETVADHSSILNLHECLEDQVDEKLHAMNIGKIEMIDKRNYMNDLYDQYELSKNKSEILRTAINKSKETISNLSVELKNKILKFQNNLNKNVTQTNLLSKEIGRCEQELNNEKNVMENLNKSLDAINYTRNKLLIKINSVKVQEDELIENEKIYQSQNDEKYINRLNVYKEIKSNNNRQIHKTLKKAKISEYWLMEKLQSEKNEIINSQNKLQKYWEKNTCRINKEQNDKYESDLKKFEKQMANIESLKNAIKHSKEIMNISRARNVETEKNKLQRNEETKEKLANSGYDAEVGILLENHLNRFEQEKKIFEKLKLQNRHEIVKNLLQEQKDMKKRNEKYKYLFQNDDKNSITKIKKNFINKIKSFQYNEQEENEILQLKSLQEEKTQGENILINNTSYDDQVKKNMIGLEPETRALYENKNVFTYTQNQSLYKKMLQLRHVNNMENLKKSKIIVQKASGRVLVGPAYYSTPNEIVFKDFEINKGYSINVLLTNISHTINYVKYENMTENLKDFISIEFTPPGKMSAGLSCNMVVNFNPKIEMDIEGAINMITQTGPIDIIVKCLTQKCMLRLHKETVNFEQLVIDNKESKIFKICNDGALPTYVNIYKDIGEKTASIFDLSNVLTPVFEKSGTVVSEEKGEPKTNYYSQSKSQSSKCKESQKSNLSKSFDSNLSNTKFSNSNSVFNESENETEKSDSGTRDETNELNFENENFFLDDNSKSLYVDAYSTVDVTIWWKPNFVGLHISDFIVISDEYKQKLSFTTRGTSIDVPVWTDRDVLNFRICTLNRLFQDTITIHNRAKSALKLSFAFNDKLKKYLEVLPTKGYVQTDNSFKAQVKFTPDKSLLELKEFVDSEKSSFEATITIIVPNQKRHVTFKLIAILTTCDIIIKPDLIDFGHCTVDESVIAPFTLTNMSILPQKYGFVNLPSYLEVQPNDGFGTLLPQQEMKLDIILTTKGATKYNYLVKIKNLFNRCFSFNITGVGVLPPLRFSYNFIKFAATAVGDICTEKVHLINHHVSLNQFTHPLPRIANGKPLPIGPISYEFKLEKDIPISISPIVGVIYPKCEKTIRFRFIPKILESDIEKEMVLISKESNLKKSELHKSNDNLRSVAYLRLIKKYEKNVKMYSIPCFITLGDCEKGDVGKCLFEHTLYVRLNCPIIRPAITILSGGTNNTVDFEEIPIGITKSKILTIQNINKEVIHLHSSILNPTGPFEMLNTLSEMMPNEIMSIKFNFHPTKEGKYQEYFKMFCKNYSINVAIKAECVKPFLEISLTDQYRMGPLLENDYEEQYFTICNKSRLNTSVSIEIASQKITHYSYSQTLPPYIQDTVKCKKYNVGVQNYNGTPVFDVIPCKIDCLKAGEEKTLCLSFSADHISNSYADIMKITLGGQKESIDINLFGKVKSNFIYLENEDDDDFNLDEFNIGKININIPSESESKHIVAKENEPIVLKLFSRIENNLFNHVSKNIIVGCVKSSTIAKKTGDWFCDNMNNLANYGLTVDNIKGSLEKGQEQKIKISWNPPINTKVNQEINTSFNISCKSDTTNVYKIELVCLVEN</sequence>
<evidence type="ECO:0000256" key="1">
    <source>
        <dbReference type="ARBA" id="ARBA00004496"/>
    </source>
</evidence>
<dbReference type="InterPro" id="IPR056306">
    <property type="entry name" value="Ig-CFAP74_2nd"/>
</dbReference>
<feature type="domain" description="CFAP74 second Ig-like" evidence="6">
    <location>
        <begin position="583"/>
        <end position="783"/>
    </location>
</feature>
<reference evidence="9 10" key="1">
    <citation type="submission" date="2016-04" db="EMBL/GenBank/DDBJ databases">
        <title>The genome of Intoshia linei affirms orthonectids as highly simplified spiralians.</title>
        <authorList>
            <person name="Mikhailov K.V."/>
            <person name="Slusarev G.S."/>
            <person name="Nikitin M.A."/>
            <person name="Logacheva M.D."/>
            <person name="Penin A."/>
            <person name="Aleoshin V."/>
            <person name="Panchin Y.V."/>
        </authorList>
    </citation>
    <scope>NUCLEOTIDE SEQUENCE [LARGE SCALE GENOMIC DNA]</scope>
    <source>
        <strain evidence="9">Intl2013</strain>
        <tissue evidence="9">Whole animal</tissue>
    </source>
</reference>
<feature type="region of interest" description="Disordered" evidence="4">
    <location>
        <begin position="647"/>
        <end position="673"/>
    </location>
</feature>
<proteinExistence type="predicted"/>
<dbReference type="Pfam" id="PF15780">
    <property type="entry name" value="ASH"/>
    <property type="match status" value="1"/>
</dbReference>
<dbReference type="Pfam" id="PF24771">
    <property type="entry name" value="Ig_CFAP74_1st"/>
    <property type="match status" value="1"/>
</dbReference>
<evidence type="ECO:0000259" key="7">
    <source>
        <dbReference type="Pfam" id="PF24778"/>
    </source>
</evidence>
<comment type="subcellular location">
    <subcellularLocation>
        <location evidence="1">Cytoplasm</location>
    </subcellularLocation>
</comment>
<dbReference type="EMBL" id="LWCA01000022">
    <property type="protein sequence ID" value="OAF71815.1"/>
    <property type="molecule type" value="Genomic_DNA"/>
</dbReference>
<comment type="caution">
    <text evidence="9">The sequence shown here is derived from an EMBL/GenBank/DDBJ whole genome shotgun (WGS) entry which is preliminary data.</text>
</comment>
<dbReference type="Pfam" id="PF24770">
    <property type="entry name" value="Ig-CFAP74_2"/>
    <property type="match status" value="1"/>
</dbReference>
<feature type="coiled-coil region" evidence="3">
    <location>
        <begin position="233"/>
        <end position="329"/>
    </location>
</feature>
<feature type="compositionally biased region" description="Basic and acidic residues" evidence="4">
    <location>
        <begin position="704"/>
        <end position="715"/>
    </location>
</feature>
<dbReference type="Pfam" id="PF24778">
    <property type="entry name" value="Ig-CFAP74_3rd"/>
    <property type="match status" value="1"/>
</dbReference>